<feature type="region of interest" description="Disordered" evidence="1">
    <location>
        <begin position="168"/>
        <end position="217"/>
    </location>
</feature>
<keyword evidence="3" id="KW-1185">Reference proteome</keyword>
<evidence type="ECO:0000313" key="2">
    <source>
        <dbReference type="EMBL" id="KAJ1084307.1"/>
    </source>
</evidence>
<accession>A0AAV7KZY8</accession>
<reference evidence="2" key="1">
    <citation type="journal article" date="2022" name="bioRxiv">
        <title>Sequencing and chromosome-scale assembly of the giantPleurodeles waltlgenome.</title>
        <authorList>
            <person name="Brown T."/>
            <person name="Elewa A."/>
            <person name="Iarovenko S."/>
            <person name="Subramanian E."/>
            <person name="Araus A.J."/>
            <person name="Petzold A."/>
            <person name="Susuki M."/>
            <person name="Suzuki K.-i.T."/>
            <person name="Hayashi T."/>
            <person name="Toyoda A."/>
            <person name="Oliveira C."/>
            <person name="Osipova E."/>
            <person name="Leigh N.D."/>
            <person name="Simon A."/>
            <person name="Yun M.H."/>
        </authorList>
    </citation>
    <scope>NUCLEOTIDE SEQUENCE</scope>
    <source>
        <strain evidence="2">20211129_DDA</strain>
        <tissue evidence="2">Liver</tissue>
    </source>
</reference>
<proteinExistence type="predicted"/>
<feature type="region of interest" description="Disordered" evidence="1">
    <location>
        <begin position="82"/>
        <end position="106"/>
    </location>
</feature>
<evidence type="ECO:0000256" key="1">
    <source>
        <dbReference type="SAM" id="MobiDB-lite"/>
    </source>
</evidence>
<dbReference type="EMBL" id="JANPWB010000016">
    <property type="protein sequence ID" value="KAJ1084307.1"/>
    <property type="molecule type" value="Genomic_DNA"/>
</dbReference>
<comment type="caution">
    <text evidence="2">The sequence shown here is derived from an EMBL/GenBank/DDBJ whole genome shotgun (WGS) entry which is preliminary data.</text>
</comment>
<name>A0AAV7KZY8_PLEWA</name>
<sequence>MGPLEAHSCYYPSAKVAEKCSVIVMGRPRRKTPLSAPGVPSGVRKAPGSLPETATLTRQCFWHLPAERQGMQQRGFLRAHTAREGGNDRRRKTRMSPGALTKASPRRTTIAGCCTRESGTRRTHHAEAGHAPESVGTPGRLGMQQWGFLKAYTTREGGNDRRRKMRTSLGALATASPRRTTTASCCTGEQGTRRTHRAQAGQAPESVATSDTGREER</sequence>
<feature type="region of interest" description="Disordered" evidence="1">
    <location>
        <begin position="31"/>
        <end position="50"/>
    </location>
</feature>
<feature type="region of interest" description="Disordered" evidence="1">
    <location>
        <begin position="118"/>
        <end position="141"/>
    </location>
</feature>
<protein>
    <submittedName>
        <fullName evidence="2">Uncharacterized protein</fullName>
    </submittedName>
</protein>
<organism evidence="2 3">
    <name type="scientific">Pleurodeles waltl</name>
    <name type="common">Iberian ribbed newt</name>
    <dbReference type="NCBI Taxonomy" id="8319"/>
    <lineage>
        <taxon>Eukaryota</taxon>
        <taxon>Metazoa</taxon>
        <taxon>Chordata</taxon>
        <taxon>Craniata</taxon>
        <taxon>Vertebrata</taxon>
        <taxon>Euteleostomi</taxon>
        <taxon>Amphibia</taxon>
        <taxon>Batrachia</taxon>
        <taxon>Caudata</taxon>
        <taxon>Salamandroidea</taxon>
        <taxon>Salamandridae</taxon>
        <taxon>Pleurodelinae</taxon>
        <taxon>Pleurodeles</taxon>
    </lineage>
</organism>
<dbReference type="Proteomes" id="UP001066276">
    <property type="component" value="Chromosome 12"/>
</dbReference>
<gene>
    <name evidence="2" type="ORF">NDU88_004459</name>
</gene>
<dbReference type="AlphaFoldDB" id="A0AAV7KZY8"/>
<feature type="compositionally biased region" description="Low complexity" evidence="1">
    <location>
        <begin position="171"/>
        <end position="184"/>
    </location>
</feature>
<evidence type="ECO:0000313" key="3">
    <source>
        <dbReference type="Proteomes" id="UP001066276"/>
    </source>
</evidence>